<proteinExistence type="predicted"/>
<dbReference type="AlphaFoldDB" id="A0A2Z6NGC9"/>
<dbReference type="PROSITE" id="PS50003">
    <property type="entry name" value="PH_DOMAIN"/>
    <property type="match status" value="1"/>
</dbReference>
<dbReference type="OrthoDB" id="2157866at2759"/>
<accession>A0A2Z6NGC9</accession>
<feature type="compositionally biased region" description="Pro residues" evidence="1">
    <location>
        <begin position="1"/>
        <end position="11"/>
    </location>
</feature>
<name>A0A2Z6NGC9_TRISU</name>
<dbReference type="PANTHER" id="PTHR46265">
    <property type="entry name" value="RHO GTPASE-ACTIVATING PROTEIN 7"/>
    <property type="match status" value="1"/>
</dbReference>
<feature type="region of interest" description="Disordered" evidence="1">
    <location>
        <begin position="1"/>
        <end position="22"/>
    </location>
</feature>
<dbReference type="Gene3D" id="2.30.29.30">
    <property type="entry name" value="Pleckstrin-homology domain (PH domain)/Phosphotyrosine-binding domain (PTB)"/>
    <property type="match status" value="1"/>
</dbReference>
<gene>
    <name evidence="3" type="ORF">TSUD_244060</name>
</gene>
<dbReference type="Pfam" id="PF00169">
    <property type="entry name" value="PH"/>
    <property type="match status" value="1"/>
</dbReference>
<dbReference type="Proteomes" id="UP000242715">
    <property type="component" value="Unassembled WGS sequence"/>
</dbReference>
<dbReference type="PANTHER" id="PTHR46265:SF2">
    <property type="entry name" value="RHO GTPASE-ACTIVATING PROTEIN 7"/>
    <property type="match status" value="1"/>
</dbReference>
<evidence type="ECO:0000256" key="1">
    <source>
        <dbReference type="SAM" id="MobiDB-lite"/>
    </source>
</evidence>
<evidence type="ECO:0000313" key="3">
    <source>
        <dbReference type="EMBL" id="GAU43484.1"/>
    </source>
</evidence>
<keyword evidence="4" id="KW-1185">Reference proteome</keyword>
<sequence length="172" mass="18896">MPYPKSQPTPPEHLSSHGRNGNKVYKRGPLFISSKGGIGWTSWKKRWFILTQTSLVFFRSDPNVVSQKGNEVNLTLGGIDLNSSGSVSVKADKKLLNVQFSDGRVFTLKAETTEDLYEWKTALENVMAHAPSATNVMGQSGIFKSDQADSLGFLSLSEFRSTSNMCTIESGD</sequence>
<dbReference type="SUPFAM" id="SSF50729">
    <property type="entry name" value="PH domain-like"/>
    <property type="match status" value="1"/>
</dbReference>
<reference evidence="4" key="1">
    <citation type="journal article" date="2017" name="Front. Plant Sci.">
        <title>Climate Clever Clovers: New Paradigm to Reduce the Environmental Footprint of Ruminants by Breeding Low Methanogenic Forages Utilizing Haplotype Variation.</title>
        <authorList>
            <person name="Kaur P."/>
            <person name="Appels R."/>
            <person name="Bayer P.E."/>
            <person name="Keeble-Gagnere G."/>
            <person name="Wang J."/>
            <person name="Hirakawa H."/>
            <person name="Shirasawa K."/>
            <person name="Vercoe P."/>
            <person name="Stefanova K."/>
            <person name="Durmic Z."/>
            <person name="Nichols P."/>
            <person name="Revell C."/>
            <person name="Isobe S.N."/>
            <person name="Edwards D."/>
            <person name="Erskine W."/>
        </authorList>
    </citation>
    <scope>NUCLEOTIDE SEQUENCE [LARGE SCALE GENOMIC DNA]</scope>
    <source>
        <strain evidence="4">cv. Daliak</strain>
    </source>
</reference>
<protein>
    <recommendedName>
        <fullName evidence="2">PH domain-containing protein</fullName>
    </recommendedName>
</protein>
<dbReference type="InterPro" id="IPR001849">
    <property type="entry name" value="PH_domain"/>
</dbReference>
<evidence type="ECO:0000313" key="4">
    <source>
        <dbReference type="Proteomes" id="UP000242715"/>
    </source>
</evidence>
<dbReference type="CDD" id="cd00821">
    <property type="entry name" value="PH"/>
    <property type="match status" value="1"/>
</dbReference>
<dbReference type="EMBL" id="DF973974">
    <property type="protein sequence ID" value="GAU43484.1"/>
    <property type="molecule type" value="Genomic_DNA"/>
</dbReference>
<dbReference type="InterPro" id="IPR011993">
    <property type="entry name" value="PH-like_dom_sf"/>
</dbReference>
<dbReference type="InterPro" id="IPR052799">
    <property type="entry name" value="Rho_GAP_Regulators"/>
</dbReference>
<feature type="domain" description="PH" evidence="2">
    <location>
        <begin position="23"/>
        <end position="128"/>
    </location>
</feature>
<organism evidence="3 4">
    <name type="scientific">Trifolium subterraneum</name>
    <name type="common">Subterranean clover</name>
    <dbReference type="NCBI Taxonomy" id="3900"/>
    <lineage>
        <taxon>Eukaryota</taxon>
        <taxon>Viridiplantae</taxon>
        <taxon>Streptophyta</taxon>
        <taxon>Embryophyta</taxon>
        <taxon>Tracheophyta</taxon>
        <taxon>Spermatophyta</taxon>
        <taxon>Magnoliopsida</taxon>
        <taxon>eudicotyledons</taxon>
        <taxon>Gunneridae</taxon>
        <taxon>Pentapetalae</taxon>
        <taxon>rosids</taxon>
        <taxon>fabids</taxon>
        <taxon>Fabales</taxon>
        <taxon>Fabaceae</taxon>
        <taxon>Papilionoideae</taxon>
        <taxon>50 kb inversion clade</taxon>
        <taxon>NPAAA clade</taxon>
        <taxon>Hologalegina</taxon>
        <taxon>IRL clade</taxon>
        <taxon>Trifolieae</taxon>
        <taxon>Trifolium</taxon>
    </lineage>
</organism>
<evidence type="ECO:0000259" key="2">
    <source>
        <dbReference type="PROSITE" id="PS50003"/>
    </source>
</evidence>
<dbReference type="SMART" id="SM00233">
    <property type="entry name" value="PH"/>
    <property type="match status" value="1"/>
</dbReference>